<feature type="region of interest" description="Disordered" evidence="1">
    <location>
        <begin position="127"/>
        <end position="157"/>
    </location>
</feature>
<reference evidence="3" key="1">
    <citation type="submission" date="2018-05" db="EMBL/GenBank/DDBJ databases">
        <authorList>
            <person name="Lanie J.A."/>
            <person name="Ng W.-L."/>
            <person name="Kazmierczak K.M."/>
            <person name="Andrzejewski T.M."/>
            <person name="Davidsen T.M."/>
            <person name="Wayne K.J."/>
            <person name="Tettelin H."/>
            <person name="Glass J.I."/>
            <person name="Rusch D."/>
            <person name="Podicherti R."/>
            <person name="Tsui H.-C.T."/>
            <person name="Winkler M.E."/>
        </authorList>
    </citation>
    <scope>NUCLEOTIDE SEQUENCE</scope>
</reference>
<feature type="domain" description="KTSC" evidence="2">
    <location>
        <begin position="162"/>
        <end position="212"/>
    </location>
</feature>
<evidence type="ECO:0000256" key="1">
    <source>
        <dbReference type="SAM" id="MobiDB-lite"/>
    </source>
</evidence>
<evidence type="ECO:0000259" key="2">
    <source>
        <dbReference type="Pfam" id="PF13619"/>
    </source>
</evidence>
<organism evidence="3">
    <name type="scientific">marine metagenome</name>
    <dbReference type="NCBI Taxonomy" id="408172"/>
    <lineage>
        <taxon>unclassified sequences</taxon>
        <taxon>metagenomes</taxon>
        <taxon>ecological metagenomes</taxon>
    </lineage>
</organism>
<dbReference type="AlphaFoldDB" id="A0A382JS62"/>
<name>A0A382JS62_9ZZZZ</name>
<accession>A0A382JS62</accession>
<dbReference type="InterPro" id="IPR025309">
    <property type="entry name" value="KTSC_dom"/>
</dbReference>
<dbReference type="Pfam" id="PF13619">
    <property type="entry name" value="KTSC"/>
    <property type="match status" value="1"/>
</dbReference>
<feature type="non-terminal residue" evidence="3">
    <location>
        <position position="1"/>
    </location>
</feature>
<evidence type="ECO:0000313" key="3">
    <source>
        <dbReference type="EMBL" id="SVC14063.1"/>
    </source>
</evidence>
<proteinExistence type="predicted"/>
<dbReference type="EMBL" id="UINC01075661">
    <property type="protein sequence ID" value="SVC14063.1"/>
    <property type="molecule type" value="Genomic_DNA"/>
</dbReference>
<sequence>PEPYFDGRGRYVTPQSIFYTPGLDREDSSDEYYEDWTNNLSRIWSGAIWDLHSVGTSRADLFQAERAISRVEENGDTAALDTIAKIVDLGRNDRFHLADMPDGGWDSEQAGQFVSTVRDTLDPERPLQEGLAGELPPGDSRGYASSRGRGLGNNREIDTGRSTAISRLRYDADREELIVTFANGKRYTYGGIDAATADIIEFAPRVGKAINEIKNRSRYVIKPDGTIDGTPPTISDDLSRTTRRLLSVRGLDRNEEPLLRRAQAVIDNVPPEDRHWVGPEERAGLIRNLYELANDLDNDGEPVAAEVVRNAAAASRNDPGQRITAHHSGKTDIVLSDDELGDISDSLESLRATYEGHPVVERGLSLYADKLRGAKNGKISLDTAEYNTILGAYNRLQVLDPDGYFKPGRNVLERAAYSKKGKWVWPEHYST</sequence>
<gene>
    <name evidence="3" type="ORF">METZ01_LOCUS266917</name>
</gene>
<protein>
    <recommendedName>
        <fullName evidence="2">KTSC domain-containing protein</fullName>
    </recommendedName>
</protein>